<accession>A0A6C0IXR5</accession>
<proteinExistence type="predicted"/>
<evidence type="ECO:0000256" key="1">
    <source>
        <dbReference type="SAM" id="Coils"/>
    </source>
</evidence>
<organism evidence="2">
    <name type="scientific">viral metagenome</name>
    <dbReference type="NCBI Taxonomy" id="1070528"/>
    <lineage>
        <taxon>unclassified sequences</taxon>
        <taxon>metagenomes</taxon>
        <taxon>organismal metagenomes</taxon>
    </lineage>
</organism>
<evidence type="ECO:0000313" key="2">
    <source>
        <dbReference type="EMBL" id="QHT96647.1"/>
    </source>
</evidence>
<dbReference type="EMBL" id="MN740261">
    <property type="protein sequence ID" value="QHT96647.1"/>
    <property type="molecule type" value="Genomic_DNA"/>
</dbReference>
<feature type="coiled-coil region" evidence="1">
    <location>
        <begin position="322"/>
        <end position="368"/>
    </location>
</feature>
<dbReference type="AlphaFoldDB" id="A0A6C0IXR5"/>
<name>A0A6C0IXR5_9ZZZZ</name>
<keyword evidence="1" id="KW-0175">Coiled coil</keyword>
<sequence>MESKNFCNDKFIEEYNSFLKQLEPISEDIQSKEIINTLKEECETDKLTRGMVFYNTLKDDSIFELFCKSKIKIFSSKDKETSLLSNSLFGEQLPLKKLINNQDQKTKDIIWKYLHLFYFLLESNNKNRSTRKSKISKILKENNSSTKENLTDDVKNELLDVDVNDDTNNMIDDIVKSFEKTLSGNSANPFESIMEITQKITEKYNDKIESGDIELDKLMDSIQKSIPGMPNLMGEGGEGGMAGLGAMFGGQKKPVEKVIIDDSFSTDNVELGDKDKKEGSGMNLTNMLNMMNSMNKGAGEGGGDSGMPNMGGIFSMLGKLDNINNEEDAEKLKEEMDSYLEKELGVDVSKLNQQLSDAQEKITDKVNDDVIEYTNDNIK</sequence>
<reference evidence="2" key="1">
    <citation type="journal article" date="2020" name="Nature">
        <title>Giant virus diversity and host interactions through global metagenomics.</title>
        <authorList>
            <person name="Schulz F."/>
            <person name="Roux S."/>
            <person name="Paez-Espino D."/>
            <person name="Jungbluth S."/>
            <person name="Walsh D.A."/>
            <person name="Denef V.J."/>
            <person name="McMahon K.D."/>
            <person name="Konstantinidis K.T."/>
            <person name="Eloe-Fadrosh E.A."/>
            <person name="Kyrpides N.C."/>
            <person name="Woyke T."/>
        </authorList>
    </citation>
    <scope>NUCLEOTIDE SEQUENCE</scope>
    <source>
        <strain evidence="2">GVMAG-M-3300024302-11</strain>
    </source>
</reference>
<protein>
    <submittedName>
        <fullName evidence="2">Uncharacterized protein</fullName>
    </submittedName>
</protein>